<dbReference type="GeneID" id="80457008"/>
<evidence type="ECO:0000256" key="1">
    <source>
        <dbReference type="SAM" id="MobiDB-lite"/>
    </source>
</evidence>
<accession>A0A7T3N9W1</accession>
<organism evidence="2 3">
    <name type="scientific">Serratia phage vB_SmaS_Rovert</name>
    <dbReference type="NCBI Taxonomy" id="2777363"/>
    <lineage>
        <taxon>Viruses</taxon>
        <taxon>Duplodnaviria</taxon>
        <taxon>Heunggongvirae</taxon>
        <taxon>Uroviricota</taxon>
        <taxon>Caudoviricetes</taxon>
        <taxon>Rovertvirus</taxon>
        <taxon>Rovertvirus rovert</taxon>
    </lineage>
</organism>
<sequence length="92" mass="10484">MRLEFTKQPSGSGQERSALTPIMVYAQIAKRLTALDAATTAITSFLYRKAASHTPNQIYKCYAMSAITRKQPKKKQNRKVRKIEPQFPARVR</sequence>
<name>A0A7T3N9W1_9CAUD</name>
<keyword evidence="3" id="KW-1185">Reference proteome</keyword>
<dbReference type="KEGG" id="vg:80457008"/>
<dbReference type="EMBL" id="MW021761">
    <property type="protein sequence ID" value="QPX75020.1"/>
    <property type="molecule type" value="Genomic_DNA"/>
</dbReference>
<evidence type="ECO:0000313" key="3">
    <source>
        <dbReference type="Proteomes" id="UP000595249"/>
    </source>
</evidence>
<protein>
    <submittedName>
        <fullName evidence="2">Uncharacterized protein</fullName>
    </submittedName>
</protein>
<reference evidence="2 3" key="1">
    <citation type="submission" date="2020-09" db="EMBL/GenBank/DDBJ databases">
        <authorList>
            <person name="Marshall N."/>
            <person name="Wilson M.E."/>
            <person name="Walker J.K."/>
            <person name="Johnson L."/>
            <person name="Sharma R."/>
            <person name="Carr E."/>
            <person name="Grose J.H."/>
        </authorList>
    </citation>
    <scope>NUCLEOTIDE SEQUENCE [LARGE SCALE GENOMIC DNA]</scope>
</reference>
<evidence type="ECO:0000313" key="2">
    <source>
        <dbReference type="EMBL" id="QPX75020.1"/>
    </source>
</evidence>
<feature type="region of interest" description="Disordered" evidence="1">
    <location>
        <begin position="70"/>
        <end position="92"/>
    </location>
</feature>
<dbReference type="Proteomes" id="UP000595249">
    <property type="component" value="Segment"/>
</dbReference>
<proteinExistence type="predicted"/>
<dbReference type="RefSeq" id="YP_010774107.1">
    <property type="nucleotide sequence ID" value="NC_074751.1"/>
</dbReference>
<feature type="compositionally biased region" description="Basic residues" evidence="1">
    <location>
        <begin position="70"/>
        <end position="81"/>
    </location>
</feature>